<evidence type="ECO:0000256" key="2">
    <source>
        <dbReference type="ARBA" id="ARBA00022840"/>
    </source>
</evidence>
<dbReference type="OrthoDB" id="9790614at2"/>
<reference evidence="4 5" key="1">
    <citation type="submission" date="2019-02" db="EMBL/GenBank/DDBJ databases">
        <title>Deep-cultivation of Planctomycetes and their phenomic and genomic characterization uncovers novel biology.</title>
        <authorList>
            <person name="Wiegand S."/>
            <person name="Jogler M."/>
            <person name="Boedeker C."/>
            <person name="Pinto D."/>
            <person name="Vollmers J."/>
            <person name="Rivas-Marin E."/>
            <person name="Kohn T."/>
            <person name="Peeters S.H."/>
            <person name="Heuer A."/>
            <person name="Rast P."/>
            <person name="Oberbeckmann S."/>
            <person name="Bunk B."/>
            <person name="Jeske O."/>
            <person name="Meyerdierks A."/>
            <person name="Storesund J.E."/>
            <person name="Kallscheuer N."/>
            <person name="Luecker S."/>
            <person name="Lage O.M."/>
            <person name="Pohl T."/>
            <person name="Merkel B.J."/>
            <person name="Hornburger P."/>
            <person name="Mueller R.-W."/>
            <person name="Bruemmer F."/>
            <person name="Labrenz M."/>
            <person name="Spormann A.M."/>
            <person name="Op Den Camp H."/>
            <person name="Overmann J."/>
            <person name="Amann R."/>
            <person name="Jetten M.S.M."/>
            <person name="Mascher T."/>
            <person name="Medema M.H."/>
            <person name="Devos D.P."/>
            <person name="Kaster A.-K."/>
            <person name="Ovreas L."/>
            <person name="Rohde M."/>
            <person name="Galperin M.Y."/>
            <person name="Jogler C."/>
        </authorList>
    </citation>
    <scope>NUCLEOTIDE SEQUENCE [LARGE SCALE GENOMIC DNA]</scope>
    <source>
        <strain evidence="4 5">CA13</strain>
    </source>
</reference>
<dbReference type="AlphaFoldDB" id="A0A5C5Z6K5"/>
<feature type="domain" description="ABC transporter" evidence="3">
    <location>
        <begin position="2"/>
        <end position="227"/>
    </location>
</feature>
<keyword evidence="2 4" id="KW-0067">ATP-binding</keyword>
<sequence>MNNTLSINCRYQHASGFKLDVVMNATDTVTAICGSSGSGKTTLLSLIAGLAIPESGFICLGDQVLVDTTKSIFVTPERRQIGVLFQENRLFPHLKVKANIEYGNRRRGDDQVCVAKLIKTLEIQHVLGRYPGSLSGGQQQRVALARAIASGPRLLLLDEPLTAVEESLREQISTYIERVVEEFQIPTLLVSHNRLLVEQIAQGVFTIENGFLRADSINSNCYSQPCCC</sequence>
<dbReference type="InterPro" id="IPR050334">
    <property type="entry name" value="Molybdenum_import_ModC"/>
</dbReference>
<dbReference type="InterPro" id="IPR003593">
    <property type="entry name" value="AAA+_ATPase"/>
</dbReference>
<dbReference type="Proteomes" id="UP000315010">
    <property type="component" value="Unassembled WGS sequence"/>
</dbReference>
<evidence type="ECO:0000313" key="4">
    <source>
        <dbReference type="EMBL" id="TWT82942.1"/>
    </source>
</evidence>
<organism evidence="4 5">
    <name type="scientific">Novipirellula herctigrandis</name>
    <dbReference type="NCBI Taxonomy" id="2527986"/>
    <lineage>
        <taxon>Bacteria</taxon>
        <taxon>Pseudomonadati</taxon>
        <taxon>Planctomycetota</taxon>
        <taxon>Planctomycetia</taxon>
        <taxon>Pirellulales</taxon>
        <taxon>Pirellulaceae</taxon>
        <taxon>Novipirellula</taxon>
    </lineage>
</organism>
<dbReference type="InterPro" id="IPR027417">
    <property type="entry name" value="P-loop_NTPase"/>
</dbReference>
<evidence type="ECO:0000259" key="3">
    <source>
        <dbReference type="PROSITE" id="PS50893"/>
    </source>
</evidence>
<dbReference type="PROSITE" id="PS00211">
    <property type="entry name" value="ABC_TRANSPORTER_1"/>
    <property type="match status" value="1"/>
</dbReference>
<dbReference type="PANTHER" id="PTHR43514">
    <property type="entry name" value="ABC TRANSPORTER I FAMILY MEMBER 10"/>
    <property type="match status" value="1"/>
</dbReference>
<dbReference type="PROSITE" id="PS50893">
    <property type="entry name" value="ABC_TRANSPORTER_2"/>
    <property type="match status" value="1"/>
</dbReference>
<evidence type="ECO:0000313" key="5">
    <source>
        <dbReference type="Proteomes" id="UP000315010"/>
    </source>
</evidence>
<keyword evidence="5" id="KW-1185">Reference proteome</keyword>
<dbReference type="InterPro" id="IPR003439">
    <property type="entry name" value="ABC_transporter-like_ATP-bd"/>
</dbReference>
<dbReference type="GO" id="GO:0016887">
    <property type="term" value="F:ATP hydrolysis activity"/>
    <property type="evidence" value="ECO:0007669"/>
    <property type="project" value="InterPro"/>
</dbReference>
<dbReference type="InterPro" id="IPR017871">
    <property type="entry name" value="ABC_transporter-like_CS"/>
</dbReference>
<dbReference type="SMART" id="SM00382">
    <property type="entry name" value="AAA"/>
    <property type="match status" value="1"/>
</dbReference>
<dbReference type="GO" id="GO:0005524">
    <property type="term" value="F:ATP binding"/>
    <property type="evidence" value="ECO:0007669"/>
    <property type="project" value="UniProtKB-KW"/>
</dbReference>
<keyword evidence="1" id="KW-0547">Nucleotide-binding</keyword>
<protein>
    <submittedName>
        <fullName evidence="4">Sulfate/thiosulfate import ATP-binding protein CysA</fullName>
    </submittedName>
</protein>
<dbReference type="EMBL" id="SJPJ01000001">
    <property type="protein sequence ID" value="TWT82942.1"/>
    <property type="molecule type" value="Genomic_DNA"/>
</dbReference>
<gene>
    <name evidence="4" type="primary">cysA_2</name>
    <name evidence="4" type="ORF">CA13_44050</name>
</gene>
<accession>A0A5C5Z6K5</accession>
<name>A0A5C5Z6K5_9BACT</name>
<dbReference type="RefSeq" id="WP_146399767.1">
    <property type="nucleotide sequence ID" value="NZ_SJPJ01000001.1"/>
</dbReference>
<dbReference type="Pfam" id="PF00005">
    <property type="entry name" value="ABC_tran"/>
    <property type="match status" value="1"/>
</dbReference>
<dbReference type="Gene3D" id="3.40.50.300">
    <property type="entry name" value="P-loop containing nucleotide triphosphate hydrolases"/>
    <property type="match status" value="1"/>
</dbReference>
<proteinExistence type="predicted"/>
<comment type="caution">
    <text evidence="4">The sequence shown here is derived from an EMBL/GenBank/DDBJ whole genome shotgun (WGS) entry which is preliminary data.</text>
</comment>
<dbReference type="SUPFAM" id="SSF52540">
    <property type="entry name" value="P-loop containing nucleoside triphosphate hydrolases"/>
    <property type="match status" value="1"/>
</dbReference>
<dbReference type="PANTHER" id="PTHR43514:SF4">
    <property type="entry name" value="ABC TRANSPORTER I FAMILY MEMBER 10"/>
    <property type="match status" value="1"/>
</dbReference>
<evidence type="ECO:0000256" key="1">
    <source>
        <dbReference type="ARBA" id="ARBA00022741"/>
    </source>
</evidence>